<organism evidence="1">
    <name type="scientific">marine sediment metagenome</name>
    <dbReference type="NCBI Taxonomy" id="412755"/>
    <lineage>
        <taxon>unclassified sequences</taxon>
        <taxon>metagenomes</taxon>
        <taxon>ecological metagenomes</taxon>
    </lineage>
</organism>
<protein>
    <submittedName>
        <fullName evidence="1">Uncharacterized protein</fullName>
    </submittedName>
</protein>
<accession>A0A0F9CL25</accession>
<evidence type="ECO:0000313" key="1">
    <source>
        <dbReference type="EMBL" id="KKL06391.1"/>
    </source>
</evidence>
<gene>
    <name evidence="1" type="ORF">LCGC14_2596470</name>
</gene>
<comment type="caution">
    <text evidence="1">The sequence shown here is derived from an EMBL/GenBank/DDBJ whole genome shotgun (WGS) entry which is preliminary data.</text>
</comment>
<dbReference type="AlphaFoldDB" id="A0A0F9CL25"/>
<reference evidence="1" key="1">
    <citation type="journal article" date="2015" name="Nature">
        <title>Complex archaea that bridge the gap between prokaryotes and eukaryotes.</title>
        <authorList>
            <person name="Spang A."/>
            <person name="Saw J.H."/>
            <person name="Jorgensen S.L."/>
            <person name="Zaremba-Niedzwiedzka K."/>
            <person name="Martijn J."/>
            <person name="Lind A.E."/>
            <person name="van Eijk R."/>
            <person name="Schleper C."/>
            <person name="Guy L."/>
            <person name="Ettema T.J."/>
        </authorList>
    </citation>
    <scope>NUCLEOTIDE SEQUENCE</scope>
</reference>
<name>A0A0F9CL25_9ZZZZ</name>
<proteinExistence type="predicted"/>
<dbReference type="EMBL" id="LAZR01043723">
    <property type="protein sequence ID" value="KKL06391.1"/>
    <property type="molecule type" value="Genomic_DNA"/>
</dbReference>
<sequence>MSKEYPHPADGMTGEVELGDGAWGTIINPQSFADGGAEWVMRYGDPASIRYTVASLLGSYDYLLSDNINMKEATRRLRLMRAARKAMKEGKDA</sequence>